<dbReference type="AlphaFoldDB" id="A0A4Y2NN11"/>
<dbReference type="EMBL" id="BGPR01009572">
    <property type="protein sequence ID" value="GBN40915.1"/>
    <property type="molecule type" value="Genomic_DNA"/>
</dbReference>
<evidence type="ECO:0000313" key="2">
    <source>
        <dbReference type="Proteomes" id="UP000499080"/>
    </source>
</evidence>
<comment type="caution">
    <text evidence="1">The sequence shown here is derived from an EMBL/GenBank/DDBJ whole genome shotgun (WGS) entry which is preliminary data.</text>
</comment>
<evidence type="ECO:0000313" key="1">
    <source>
        <dbReference type="EMBL" id="GBN40915.1"/>
    </source>
</evidence>
<keyword evidence="2" id="KW-1185">Reference proteome</keyword>
<reference evidence="1 2" key="1">
    <citation type="journal article" date="2019" name="Sci. Rep.">
        <title>Orb-weaving spider Araneus ventricosus genome elucidates the spidroin gene catalogue.</title>
        <authorList>
            <person name="Kono N."/>
            <person name="Nakamura H."/>
            <person name="Ohtoshi R."/>
            <person name="Moran D.A.P."/>
            <person name="Shinohara A."/>
            <person name="Yoshida Y."/>
            <person name="Fujiwara M."/>
            <person name="Mori M."/>
            <person name="Tomita M."/>
            <person name="Arakawa K."/>
        </authorList>
    </citation>
    <scope>NUCLEOTIDE SEQUENCE [LARGE SCALE GENOMIC DNA]</scope>
</reference>
<proteinExistence type="predicted"/>
<organism evidence="1 2">
    <name type="scientific">Araneus ventricosus</name>
    <name type="common">Orbweaver spider</name>
    <name type="synonym">Epeira ventricosa</name>
    <dbReference type="NCBI Taxonomy" id="182803"/>
    <lineage>
        <taxon>Eukaryota</taxon>
        <taxon>Metazoa</taxon>
        <taxon>Ecdysozoa</taxon>
        <taxon>Arthropoda</taxon>
        <taxon>Chelicerata</taxon>
        <taxon>Arachnida</taxon>
        <taxon>Araneae</taxon>
        <taxon>Araneomorphae</taxon>
        <taxon>Entelegynae</taxon>
        <taxon>Araneoidea</taxon>
        <taxon>Araneidae</taxon>
        <taxon>Araneus</taxon>
    </lineage>
</organism>
<sequence length="104" mass="12538">MRLISHISTSASAKQKFERRKDRLNKYFVQIKDTHHPLIDSSIITSAAAETQATECSLTTYWHMRKPKRNLLQEWFTECSLITYWYMRKPKRNLLQEWLKRVAH</sequence>
<protein>
    <submittedName>
        <fullName evidence="1">Uncharacterized protein</fullName>
    </submittedName>
</protein>
<gene>
    <name evidence="1" type="ORF">AVEN_132982_1</name>
</gene>
<dbReference type="Proteomes" id="UP000499080">
    <property type="component" value="Unassembled WGS sequence"/>
</dbReference>
<accession>A0A4Y2NN11</accession>
<name>A0A4Y2NN11_ARAVE</name>